<dbReference type="InterPro" id="IPR052042">
    <property type="entry name" value="Tail_sheath_structural"/>
</dbReference>
<accession>A0A5N0E6Z6</accession>
<comment type="similarity">
    <text evidence="1">Belongs to the myoviridae tail sheath protein family.</text>
</comment>
<organism evidence="5 6">
    <name type="scientific">Nocardia colli</name>
    <dbReference type="NCBI Taxonomy" id="2545717"/>
    <lineage>
        <taxon>Bacteria</taxon>
        <taxon>Bacillati</taxon>
        <taxon>Actinomycetota</taxon>
        <taxon>Actinomycetes</taxon>
        <taxon>Mycobacteriales</taxon>
        <taxon>Nocardiaceae</taxon>
        <taxon>Nocardia</taxon>
    </lineage>
</organism>
<proteinExistence type="inferred from homology"/>
<dbReference type="RefSeq" id="WP_150406441.1">
    <property type="nucleotide sequence ID" value="NZ_VXLC01000022.1"/>
</dbReference>
<dbReference type="PANTHER" id="PTHR35861">
    <property type="match status" value="1"/>
</dbReference>
<comment type="caution">
    <text evidence="5">The sequence shown here is derived from an EMBL/GenBank/DDBJ whole genome shotgun (WGS) entry which is preliminary data.</text>
</comment>
<dbReference type="Gene3D" id="3.40.50.11780">
    <property type="match status" value="2"/>
</dbReference>
<evidence type="ECO:0000256" key="2">
    <source>
        <dbReference type="SAM" id="MobiDB-lite"/>
    </source>
</evidence>
<reference evidence="5 6" key="1">
    <citation type="submission" date="2019-09" db="EMBL/GenBank/DDBJ databases">
        <authorList>
            <person name="Wang X."/>
        </authorList>
    </citation>
    <scope>NUCLEOTIDE SEQUENCE [LARGE SCALE GENOMIC DNA]</scope>
    <source>
        <strain evidence="5 6">CICC 11023</strain>
    </source>
</reference>
<dbReference type="OrthoDB" id="9767864at2"/>
<evidence type="ECO:0000256" key="1">
    <source>
        <dbReference type="ARBA" id="ARBA00008005"/>
    </source>
</evidence>
<dbReference type="Pfam" id="PF17482">
    <property type="entry name" value="Phage_sheath_1C"/>
    <property type="match status" value="1"/>
</dbReference>
<evidence type="ECO:0000313" key="5">
    <source>
        <dbReference type="EMBL" id="KAA8884189.1"/>
    </source>
</evidence>
<name>A0A5N0E6Z6_9NOCA</name>
<feature type="domain" description="Tail sheath protein subtilisin-like" evidence="3">
    <location>
        <begin position="267"/>
        <end position="427"/>
    </location>
</feature>
<dbReference type="Proteomes" id="UP000323876">
    <property type="component" value="Unassembled WGS sequence"/>
</dbReference>
<gene>
    <name evidence="5" type="ORF">F3087_35140</name>
</gene>
<dbReference type="InterPro" id="IPR035089">
    <property type="entry name" value="Phage_sheath_subtilisin"/>
</dbReference>
<protein>
    <submittedName>
        <fullName evidence="5">Phage tail sheath family protein</fullName>
    </submittedName>
</protein>
<dbReference type="PANTHER" id="PTHR35861:SF1">
    <property type="entry name" value="PHAGE TAIL SHEATH PROTEIN"/>
    <property type="match status" value="1"/>
</dbReference>
<dbReference type="EMBL" id="VXLC01000022">
    <property type="protein sequence ID" value="KAA8884189.1"/>
    <property type="molecule type" value="Genomic_DNA"/>
</dbReference>
<dbReference type="Pfam" id="PF04984">
    <property type="entry name" value="Phage_sheath_1"/>
    <property type="match status" value="1"/>
</dbReference>
<evidence type="ECO:0000259" key="3">
    <source>
        <dbReference type="Pfam" id="PF04984"/>
    </source>
</evidence>
<feature type="domain" description="Tail sheath protein C-terminal" evidence="4">
    <location>
        <begin position="436"/>
        <end position="538"/>
    </location>
</feature>
<feature type="region of interest" description="Disordered" evidence="2">
    <location>
        <begin position="89"/>
        <end position="125"/>
    </location>
</feature>
<dbReference type="InterPro" id="IPR020287">
    <property type="entry name" value="Tail_sheath_C"/>
</dbReference>
<sequence length="546" mass="59273">MPVPVSYPGVYIEEISSGVRTIVGVATSITAFLGQAPQGPTDRASTVFTYSDFVRQYGDLDVKYPMGFAIRDFFLNGGTQAVIARLYKAPTKPDPAHPGKTIPDPEKKPAASLEAGKSSKVRLTAKSPGSWGDQLLARVDDKVDAEIAADLGVAPTDLFNLQVRLGPTGPLETFINLTVKDTARRIDRVLAAESTFVVIDAATTLPTTVPVKSDPPQEGVKIWEDVSTSKVESADKGHDSEDLDLAAYDGDRAKRTGKYLLEDIDLFNLVCVFGKKEATLTDALVNGNILRYCIERRAFLLVDPPEEWQHDTLVSSPATELAKVGNFGKDGRNAAVFYPRLLQANPLRNNSIEVFAGSGALAGVLARTDAERGVWKAAAGIDASLNGLVGLADKLTDAENGALNQQGINVLRNFPVPGNVVWGARTLRGQDRIGDEYKYVPVRRTALFLEESLYRGLQWVVFEPNDEPLWAQIRLNVGAFMQSLFRQGAFQGKTPAEAYFVKCDKETTTQDDINKGIVHVVVGFAPLKPAEFVIVQLQQIAGQIAV</sequence>
<dbReference type="AlphaFoldDB" id="A0A5N0E6Z6"/>
<evidence type="ECO:0000313" key="6">
    <source>
        <dbReference type="Proteomes" id="UP000323876"/>
    </source>
</evidence>
<keyword evidence="6" id="KW-1185">Reference proteome</keyword>
<evidence type="ECO:0000259" key="4">
    <source>
        <dbReference type="Pfam" id="PF17482"/>
    </source>
</evidence>